<organism evidence="1 2">
    <name type="scientific">Porphyra umbilicalis</name>
    <name type="common">Purple laver</name>
    <name type="synonym">Red alga</name>
    <dbReference type="NCBI Taxonomy" id="2786"/>
    <lineage>
        <taxon>Eukaryota</taxon>
        <taxon>Rhodophyta</taxon>
        <taxon>Bangiophyceae</taxon>
        <taxon>Bangiales</taxon>
        <taxon>Bangiaceae</taxon>
        <taxon>Porphyra</taxon>
    </lineage>
</organism>
<gene>
    <name evidence="1" type="ORF">BU14_0414s0004</name>
</gene>
<protein>
    <submittedName>
        <fullName evidence="1">Uncharacterized protein</fullName>
    </submittedName>
</protein>
<keyword evidence="2" id="KW-1185">Reference proteome</keyword>
<evidence type="ECO:0000313" key="2">
    <source>
        <dbReference type="Proteomes" id="UP000218209"/>
    </source>
</evidence>
<evidence type="ECO:0000313" key="1">
    <source>
        <dbReference type="EMBL" id="OSX72679.1"/>
    </source>
</evidence>
<sequence>MRFNYDAGHDGRVSVPGSDGGSVDLRWALRRGAPWAALTGRLAFTAAPVGAGPDTRAGGGEVAFFSPGLNTLHQSVTWDKTSSVDRVVHYARLLGGGWSLAQLHCGTLMDQGDSPIRLAGAPPPLFAALSAVEAALVAAGVANVPRLADADAETAFLPSRARDAVQTVLSTLNAVDTRLKAAYRLLMAAAAGEPLPSSAGLAAVPPAPRLVLITYSRSTVEVAAAARAFLAAHPRATRAAVAARLRARLLIVTIGACARSYPPGLAYLHVSSPADTLTSRFGVSADRPAGAGGDGAAFVHPPSPFFEGELEAHNFATLLCPHVAARAAVHGVVGWWGVYEAVRAGRFGAPRDMEDLTRAAMVVSGAERFLFAPDATWASVGVTGLPDRDAALRLLRARVPGAWSAALPAIFPAA</sequence>
<dbReference type="OrthoDB" id="49122at2759"/>
<dbReference type="Proteomes" id="UP000218209">
    <property type="component" value="Unassembled WGS sequence"/>
</dbReference>
<name>A0A1X6NVN5_PORUM</name>
<accession>A0A1X6NVN5</accession>
<dbReference type="AlphaFoldDB" id="A0A1X6NVN5"/>
<reference evidence="1 2" key="1">
    <citation type="submission" date="2017-03" db="EMBL/GenBank/DDBJ databases">
        <title>WGS assembly of Porphyra umbilicalis.</title>
        <authorList>
            <person name="Brawley S.H."/>
            <person name="Blouin N.A."/>
            <person name="Ficko-Blean E."/>
            <person name="Wheeler G.L."/>
            <person name="Lohr M."/>
            <person name="Goodson H.V."/>
            <person name="Jenkins J.W."/>
            <person name="Blaby-Haas C.E."/>
            <person name="Helliwell K.E."/>
            <person name="Chan C."/>
            <person name="Marriage T."/>
            <person name="Bhattacharya D."/>
            <person name="Klein A.S."/>
            <person name="Badis Y."/>
            <person name="Brodie J."/>
            <person name="Cao Y."/>
            <person name="Collen J."/>
            <person name="Dittami S.M."/>
            <person name="Gachon C.M."/>
            <person name="Green B.R."/>
            <person name="Karpowicz S."/>
            <person name="Kim J.W."/>
            <person name="Kudahl U."/>
            <person name="Lin S."/>
            <person name="Michel G."/>
            <person name="Mittag M."/>
            <person name="Olson B.J."/>
            <person name="Pangilinan J."/>
            <person name="Peng Y."/>
            <person name="Qiu H."/>
            <person name="Shu S."/>
            <person name="Singer J.T."/>
            <person name="Smith A.G."/>
            <person name="Sprecher B.N."/>
            <person name="Wagner V."/>
            <person name="Wang W."/>
            <person name="Wang Z.-Y."/>
            <person name="Yan J."/>
            <person name="Yarish C."/>
            <person name="Zoeuner-Riek S."/>
            <person name="Zhuang Y."/>
            <person name="Zou Y."/>
            <person name="Lindquist E.A."/>
            <person name="Grimwood J."/>
            <person name="Barry K."/>
            <person name="Rokhsar D.S."/>
            <person name="Schmutz J."/>
            <person name="Stiller J.W."/>
            <person name="Grossman A.R."/>
            <person name="Prochnik S.E."/>
        </authorList>
    </citation>
    <scope>NUCLEOTIDE SEQUENCE [LARGE SCALE GENOMIC DNA]</scope>
    <source>
        <strain evidence="1">4086291</strain>
    </source>
</reference>
<dbReference type="EMBL" id="KV919045">
    <property type="protein sequence ID" value="OSX72679.1"/>
    <property type="molecule type" value="Genomic_DNA"/>
</dbReference>
<proteinExistence type="predicted"/>